<organism evidence="2 3">
    <name type="scientific">Francisella uliginis</name>
    <dbReference type="NCBI Taxonomy" id="573570"/>
    <lineage>
        <taxon>Bacteria</taxon>
        <taxon>Pseudomonadati</taxon>
        <taxon>Pseudomonadota</taxon>
        <taxon>Gammaproteobacteria</taxon>
        <taxon>Thiotrichales</taxon>
        <taxon>Francisellaceae</taxon>
        <taxon>Francisella</taxon>
    </lineage>
</organism>
<dbReference type="Proteomes" id="UP000184222">
    <property type="component" value="Chromosome"/>
</dbReference>
<reference evidence="2 3" key="1">
    <citation type="journal article" date="2016" name="Appl. Environ. Microbiol.">
        <title>Whole genome relationships among Francisella bacteria of diverse origin define new species and provide specific regions for detection.</title>
        <authorList>
            <person name="Challacombe J.F."/>
            <person name="Petersen J.M."/>
            <person name="Gallegos-Graves V."/>
            <person name="Hodge D."/>
            <person name="Pillai S."/>
            <person name="Kuske C.R."/>
        </authorList>
    </citation>
    <scope>NUCLEOTIDE SEQUENCE [LARGE SCALE GENOMIC DNA]</scope>
    <source>
        <strain evidence="3">TX07-7310</strain>
    </source>
</reference>
<feature type="transmembrane region" description="Helical" evidence="1">
    <location>
        <begin position="210"/>
        <end position="229"/>
    </location>
</feature>
<dbReference type="RefSeq" id="WP_072712229.1">
    <property type="nucleotide sequence ID" value="NZ_CP016796.1"/>
</dbReference>
<dbReference type="PANTHER" id="PTHR35804">
    <property type="entry name" value="LYSINE EXPORTER LYSO"/>
    <property type="match status" value="1"/>
</dbReference>
<dbReference type="OrthoDB" id="5451742at2"/>
<dbReference type="PANTHER" id="PTHR35804:SF1">
    <property type="entry name" value="LYSINE EXPORTER LYSO"/>
    <property type="match status" value="1"/>
</dbReference>
<name>A0A1L4BSC4_9GAMM</name>
<keyword evidence="3" id="KW-1185">Reference proteome</keyword>
<dbReference type="InterPro" id="IPR005642">
    <property type="entry name" value="LysO"/>
</dbReference>
<protein>
    <recommendedName>
        <fullName evidence="4">Lysine exporter LysO family protein</fullName>
    </recommendedName>
</protein>
<feature type="transmembrane region" description="Helical" evidence="1">
    <location>
        <begin position="282"/>
        <end position="303"/>
    </location>
</feature>
<keyword evidence="1" id="KW-0812">Transmembrane</keyword>
<dbReference type="STRING" id="573570.F7310_04925"/>
<keyword evidence="1" id="KW-1133">Transmembrane helix</keyword>
<feature type="transmembrane region" description="Helical" evidence="1">
    <location>
        <begin position="173"/>
        <end position="198"/>
    </location>
</feature>
<feature type="transmembrane region" description="Helical" evidence="1">
    <location>
        <begin position="58"/>
        <end position="87"/>
    </location>
</feature>
<evidence type="ECO:0000313" key="3">
    <source>
        <dbReference type="Proteomes" id="UP000184222"/>
    </source>
</evidence>
<sequence length="308" mass="34389">MFESLILFITLIIGYYSFDLKPTPKVVQRINLALDFIVISIIFLLGYNFSIFTHTNSIVFKVIGISFGYSVVILILNILGVSIYCYFNQQIKANFISIPKKDIKGNIILNILKASKYLIYLAVGYVIGEIINIDITKFIDNMVFIMLVALMLVIGILLRLEKISLKDLFKNKVALIIVAIVILTSLLSSLLISLGFGIPIKESIMICSGLGWYSLSVVLNTGFLGEYYGMVTFMIDFLREIFVIALIPLVRKTLSIELVGYAANTAMDFCLPVIKDNYGTKVVPLAISIGLIFTIITPILLILENILL</sequence>
<dbReference type="Pfam" id="PF03956">
    <property type="entry name" value="Lys_export"/>
    <property type="match status" value="1"/>
</dbReference>
<proteinExistence type="predicted"/>
<dbReference type="GO" id="GO:0005886">
    <property type="term" value="C:plasma membrane"/>
    <property type="evidence" value="ECO:0007669"/>
    <property type="project" value="TreeGrafter"/>
</dbReference>
<evidence type="ECO:0000313" key="2">
    <source>
        <dbReference type="EMBL" id="API86742.1"/>
    </source>
</evidence>
<feature type="transmembrane region" description="Helical" evidence="1">
    <location>
        <begin position="107"/>
        <end position="127"/>
    </location>
</feature>
<dbReference type="GO" id="GO:0015661">
    <property type="term" value="F:L-lysine efflux transmembrane transporter activity"/>
    <property type="evidence" value="ECO:0007669"/>
    <property type="project" value="InterPro"/>
</dbReference>
<feature type="transmembrane region" description="Helical" evidence="1">
    <location>
        <begin position="142"/>
        <end position="161"/>
    </location>
</feature>
<dbReference type="AlphaFoldDB" id="A0A1L4BSC4"/>
<accession>A0A1L4BSC4</accession>
<dbReference type="KEGG" id="frx:F7310_04925"/>
<feature type="transmembrane region" description="Helical" evidence="1">
    <location>
        <begin position="241"/>
        <end position="262"/>
    </location>
</feature>
<evidence type="ECO:0008006" key="4">
    <source>
        <dbReference type="Google" id="ProtNLM"/>
    </source>
</evidence>
<keyword evidence="1" id="KW-0472">Membrane</keyword>
<evidence type="ECO:0000256" key="1">
    <source>
        <dbReference type="SAM" id="Phobius"/>
    </source>
</evidence>
<feature type="transmembrane region" description="Helical" evidence="1">
    <location>
        <begin position="32"/>
        <end position="52"/>
    </location>
</feature>
<gene>
    <name evidence="2" type="ORF">F7310_04925</name>
</gene>
<feature type="transmembrane region" description="Helical" evidence="1">
    <location>
        <begin position="5"/>
        <end position="20"/>
    </location>
</feature>
<dbReference type="EMBL" id="CP016796">
    <property type="protein sequence ID" value="API86742.1"/>
    <property type="molecule type" value="Genomic_DNA"/>
</dbReference>